<accession>A0A1S2LGJ6</accession>
<dbReference type="OrthoDB" id="30720at2"/>
<evidence type="ECO:0000313" key="3">
    <source>
        <dbReference type="EMBL" id="QOY34724.1"/>
    </source>
</evidence>
<dbReference type="EMBL" id="LQXD01000071">
    <property type="protein sequence ID" value="OIJ20445.1"/>
    <property type="molecule type" value="Genomic_DNA"/>
</dbReference>
<protein>
    <submittedName>
        <fullName evidence="1">Uncharacterized protein</fullName>
    </submittedName>
</protein>
<organism evidence="1 4">
    <name type="scientific">Anaerobacillus isosaccharinicus</name>
    <dbReference type="NCBI Taxonomy" id="1532552"/>
    <lineage>
        <taxon>Bacteria</taxon>
        <taxon>Bacillati</taxon>
        <taxon>Bacillota</taxon>
        <taxon>Bacilli</taxon>
        <taxon>Bacillales</taxon>
        <taxon>Bacillaceae</taxon>
        <taxon>Anaerobacillus</taxon>
    </lineage>
</organism>
<reference evidence="1 4" key="1">
    <citation type="submission" date="2016-10" db="EMBL/GenBank/DDBJ databases">
        <title>Draft genome sequences of four alkaliphilic bacteria belonging to the Anaerobacillus genus.</title>
        <authorList>
            <person name="Bassil N.M."/>
            <person name="Lloyd J.R."/>
        </authorList>
    </citation>
    <scope>NUCLEOTIDE SEQUENCE [LARGE SCALE GENOMIC DNA]</scope>
    <source>
        <strain evidence="1 4">NB2006</strain>
    </source>
</reference>
<dbReference type="EMBL" id="LQXD01000135">
    <property type="protein sequence ID" value="OIJ11434.1"/>
    <property type="molecule type" value="Genomic_DNA"/>
</dbReference>
<dbReference type="Proteomes" id="UP000180175">
    <property type="component" value="Chromosome"/>
</dbReference>
<name>A0A1S2LGJ6_9BACI</name>
<evidence type="ECO:0000313" key="2">
    <source>
        <dbReference type="EMBL" id="OIJ20445.1"/>
    </source>
</evidence>
<sequence length="162" mass="19153">MGYLHRWNYKNKEPFHNELLNDVREIIKDYSNVLENVFVSPEFIKFNGVTGKGCETFILHHENYYNSVKTGTFFVKEYDIVVTSILLTLRYHYPSTEINCDGLMTCSVNKETLGVNTYWENGIKYVRDKFGYEFDRELSSDEYAQEIILLKPRVVEFIDETD</sequence>
<evidence type="ECO:0000313" key="1">
    <source>
        <dbReference type="EMBL" id="OIJ11434.1"/>
    </source>
</evidence>
<keyword evidence="4" id="KW-1185">Reference proteome</keyword>
<dbReference type="AlphaFoldDB" id="A0A1S2LGJ6"/>
<dbReference type="EMBL" id="CP063356">
    <property type="protein sequence ID" value="QOY34724.1"/>
    <property type="molecule type" value="Genomic_DNA"/>
</dbReference>
<reference evidence="3 4" key="3">
    <citation type="journal article" date="2019" name="Int. J. Syst. Evol. Microbiol.">
        <title>Anaerobacillus isosaccharinicus sp. nov., an alkaliphilic bacterium which degrades isosaccharinic acid.</title>
        <authorList>
            <person name="Bassil N.M."/>
            <person name="Lloyd J.R."/>
        </authorList>
    </citation>
    <scope>NUCLEOTIDE SEQUENCE [LARGE SCALE GENOMIC DNA]</scope>
    <source>
        <strain evidence="3 4">NB2006</strain>
    </source>
</reference>
<dbReference type="RefSeq" id="WP_071316640.1">
    <property type="nucleotide sequence ID" value="NZ_CP063356.2"/>
</dbReference>
<dbReference type="KEGG" id="aia:AWH56_018625"/>
<evidence type="ECO:0000313" key="4">
    <source>
        <dbReference type="Proteomes" id="UP000180175"/>
    </source>
</evidence>
<reference evidence="3" key="4">
    <citation type="submission" date="2020-10" db="EMBL/GenBank/DDBJ databases">
        <authorList>
            <person name="Bassil N.M."/>
            <person name="Lloyd J.R."/>
        </authorList>
    </citation>
    <scope>NUCLEOTIDE SEQUENCE</scope>
    <source>
        <strain evidence="3">NB2006</strain>
    </source>
</reference>
<reference evidence="3 4" key="2">
    <citation type="journal article" date="2017" name="Genome Announc.">
        <title>Draft Genome Sequences of Four Alkaliphilic Bacteria Belonging to the Anaerobacillus Genus.</title>
        <authorList>
            <person name="Bassil N.M."/>
            <person name="Lloyd J.R."/>
        </authorList>
    </citation>
    <scope>NUCLEOTIDE SEQUENCE [LARGE SCALE GENOMIC DNA]</scope>
    <source>
        <strain evidence="3 4">NB2006</strain>
    </source>
</reference>
<proteinExistence type="predicted"/>
<gene>
    <name evidence="3" type="ORF">AWH56_018625</name>
    <name evidence="2" type="ORF">AWH56_07970</name>
    <name evidence="1" type="ORF">AWH56_15685</name>
</gene>